<proteinExistence type="predicted"/>
<evidence type="ECO:0000259" key="1">
    <source>
        <dbReference type="Pfam" id="PF03869"/>
    </source>
</evidence>
<protein>
    <submittedName>
        <fullName evidence="2">Arc family DNA-binding protein</fullName>
    </submittedName>
</protein>
<reference evidence="2" key="1">
    <citation type="submission" date="2021-07" db="EMBL/GenBank/DDBJ databases">
        <authorList>
            <person name="Stanton E."/>
        </authorList>
    </citation>
    <scope>NUCLEOTIDE SEQUENCE</scope>
    <source>
        <strain evidence="2">2021EL-01139</strain>
    </source>
</reference>
<dbReference type="EMBL" id="JAHWLI010000122">
    <property type="protein sequence ID" value="MBW3118921.1"/>
    <property type="molecule type" value="Genomic_DNA"/>
</dbReference>
<dbReference type="RefSeq" id="WP_165880893.1">
    <property type="nucleotide sequence ID" value="NZ_CAHPQZ010000019.1"/>
</dbReference>
<accession>A0AAE3CYY3</accession>
<comment type="caution">
    <text evidence="2">The sequence shown here is derived from an EMBL/GenBank/DDBJ whole genome shotgun (WGS) entry which is preliminary data.</text>
</comment>
<dbReference type="Gene3D" id="1.10.1220.10">
    <property type="entry name" value="Met repressor-like"/>
    <property type="match status" value="1"/>
</dbReference>
<dbReference type="GO" id="GO:0043565">
    <property type="term" value="F:sequence-specific DNA binding"/>
    <property type="evidence" value="ECO:0007669"/>
    <property type="project" value="UniProtKB-ARBA"/>
</dbReference>
<dbReference type="Pfam" id="PF03869">
    <property type="entry name" value="Arc"/>
    <property type="match status" value="1"/>
</dbReference>
<organism evidence="2 3">
    <name type="scientific">Providencia rettgeri</name>
    <dbReference type="NCBI Taxonomy" id="587"/>
    <lineage>
        <taxon>Bacteria</taxon>
        <taxon>Pseudomonadati</taxon>
        <taxon>Pseudomonadota</taxon>
        <taxon>Gammaproteobacteria</taxon>
        <taxon>Enterobacterales</taxon>
        <taxon>Morganellaceae</taxon>
        <taxon>Providencia</taxon>
    </lineage>
</organism>
<gene>
    <name evidence="2" type="ORF">KYI77_21000</name>
</gene>
<sequence length="52" mass="5740">MKVRDIAPFGVRMEPSLKEALKKSAKDEGRSLNSEIIQRLIKSLKADGILSA</sequence>
<dbReference type="AlphaFoldDB" id="A0AAE3CYY3"/>
<dbReference type="SUPFAM" id="SSF47598">
    <property type="entry name" value="Ribbon-helix-helix"/>
    <property type="match status" value="1"/>
</dbReference>
<dbReference type="InterPro" id="IPR013321">
    <property type="entry name" value="Arc_rbn_hlx_hlx"/>
</dbReference>
<dbReference type="InterPro" id="IPR010985">
    <property type="entry name" value="Ribbon_hlx_hlx"/>
</dbReference>
<evidence type="ECO:0000313" key="2">
    <source>
        <dbReference type="EMBL" id="MBW3118921.1"/>
    </source>
</evidence>
<evidence type="ECO:0000313" key="3">
    <source>
        <dbReference type="Proteomes" id="UP001155882"/>
    </source>
</evidence>
<feature type="domain" description="Arc-like DNA binding" evidence="1">
    <location>
        <begin position="4"/>
        <end position="50"/>
    </location>
</feature>
<keyword evidence="2" id="KW-0238">DNA-binding</keyword>
<dbReference type="GO" id="GO:0006355">
    <property type="term" value="P:regulation of DNA-templated transcription"/>
    <property type="evidence" value="ECO:0007669"/>
    <property type="project" value="InterPro"/>
</dbReference>
<name>A0AAE3CYY3_PRORE</name>
<dbReference type="Proteomes" id="UP001155882">
    <property type="component" value="Unassembled WGS sequence"/>
</dbReference>
<dbReference type="InterPro" id="IPR005569">
    <property type="entry name" value="Arc_DNA-bd_dom"/>
</dbReference>